<name>A0AAW5HQQ2_9CORY</name>
<dbReference type="GO" id="GO:0005886">
    <property type="term" value="C:plasma membrane"/>
    <property type="evidence" value="ECO:0007669"/>
    <property type="project" value="UniProtKB-SubCell"/>
</dbReference>
<keyword evidence="5" id="KW-0812">Transmembrane</keyword>
<keyword evidence="3" id="KW-0813">Transport</keyword>
<dbReference type="Proteomes" id="UP001205920">
    <property type="component" value="Unassembled WGS sequence"/>
</dbReference>
<dbReference type="PANTHER" id="PTHR33909">
    <property type="entry name" value="SEC TRANSLOCON ACCESSORY COMPLEX SUBUNIT YAJC"/>
    <property type="match status" value="1"/>
</dbReference>
<dbReference type="InterPro" id="IPR003849">
    <property type="entry name" value="Preprotein_translocase_YajC"/>
</dbReference>
<dbReference type="GO" id="GO:0015031">
    <property type="term" value="P:protein transport"/>
    <property type="evidence" value="ECO:0007669"/>
    <property type="project" value="UniProtKB-KW"/>
</dbReference>
<keyword evidence="7" id="KW-1133">Transmembrane helix</keyword>
<evidence type="ECO:0000256" key="7">
    <source>
        <dbReference type="ARBA" id="ARBA00022989"/>
    </source>
</evidence>
<evidence type="ECO:0000256" key="9">
    <source>
        <dbReference type="ARBA" id="ARBA00023136"/>
    </source>
</evidence>
<dbReference type="PANTHER" id="PTHR33909:SF1">
    <property type="entry name" value="SEC TRANSLOCON ACCESSORY COMPLEX SUBUNIT YAJC"/>
    <property type="match status" value="1"/>
</dbReference>
<evidence type="ECO:0000256" key="2">
    <source>
        <dbReference type="ARBA" id="ARBA00006742"/>
    </source>
</evidence>
<evidence type="ECO:0000256" key="1">
    <source>
        <dbReference type="ARBA" id="ARBA00004162"/>
    </source>
</evidence>
<sequence length="102" mass="11294">MEIILILLVLLVFMLPSILMMRSQKKRQQQVQEMQSSIQPGDHVVTVSGLHGDVVDADNATLRIEIAPGVVVKMETAGIMKREAVESAVQEPTVDDSEQRPE</sequence>
<dbReference type="SMART" id="SM01323">
    <property type="entry name" value="YajC"/>
    <property type="match status" value="1"/>
</dbReference>
<protein>
    <submittedName>
        <fullName evidence="10">Preprotein translocase subunit YajC</fullName>
    </submittedName>
</protein>
<evidence type="ECO:0000313" key="10">
    <source>
        <dbReference type="EMBL" id="MCO6393609.1"/>
    </source>
</evidence>
<evidence type="ECO:0000256" key="8">
    <source>
        <dbReference type="ARBA" id="ARBA00023010"/>
    </source>
</evidence>
<gene>
    <name evidence="10" type="primary">yajC</name>
    <name evidence="10" type="ORF">JMN37_01230</name>
</gene>
<reference evidence="10 11" key="1">
    <citation type="submission" date="2021-01" db="EMBL/GenBank/DDBJ databases">
        <title>Identification and Characterization of Corynebacterium sp.</title>
        <authorList>
            <person name="Luo Q."/>
            <person name="Qu P."/>
            <person name="Chen Q."/>
        </authorList>
    </citation>
    <scope>NUCLEOTIDE SEQUENCE [LARGE SCALE GENOMIC DNA]</scope>
    <source>
        <strain evidence="10 11">MC-18</strain>
    </source>
</reference>
<dbReference type="NCBIfam" id="TIGR00739">
    <property type="entry name" value="yajC"/>
    <property type="match status" value="1"/>
</dbReference>
<keyword evidence="4" id="KW-1003">Cell membrane</keyword>
<comment type="caution">
    <text evidence="10">The sequence shown here is derived from an EMBL/GenBank/DDBJ whole genome shotgun (WGS) entry which is preliminary data.</text>
</comment>
<dbReference type="RefSeq" id="WP_070362376.1">
    <property type="nucleotide sequence ID" value="NZ_JAEUWV010000001.1"/>
</dbReference>
<comment type="subcellular location">
    <subcellularLocation>
        <location evidence="1">Cell membrane</location>
        <topology evidence="1">Single-pass membrane protein</topology>
    </subcellularLocation>
</comment>
<evidence type="ECO:0000256" key="6">
    <source>
        <dbReference type="ARBA" id="ARBA00022927"/>
    </source>
</evidence>
<dbReference type="AlphaFoldDB" id="A0AAW5HQQ2"/>
<organism evidence="10 11">
    <name type="scientific">Corynebacterium lipophilum</name>
    <dbReference type="NCBI Taxonomy" id="2804918"/>
    <lineage>
        <taxon>Bacteria</taxon>
        <taxon>Bacillati</taxon>
        <taxon>Actinomycetota</taxon>
        <taxon>Actinomycetes</taxon>
        <taxon>Mycobacteriales</taxon>
        <taxon>Corynebacteriaceae</taxon>
        <taxon>Corynebacterium</taxon>
    </lineage>
</organism>
<keyword evidence="8" id="KW-0811">Translocation</keyword>
<evidence type="ECO:0000313" key="11">
    <source>
        <dbReference type="Proteomes" id="UP001205920"/>
    </source>
</evidence>
<keyword evidence="11" id="KW-1185">Reference proteome</keyword>
<accession>A0AAW5HQQ2</accession>
<evidence type="ECO:0000256" key="4">
    <source>
        <dbReference type="ARBA" id="ARBA00022475"/>
    </source>
</evidence>
<keyword evidence="9" id="KW-0472">Membrane</keyword>
<keyword evidence="6" id="KW-0653">Protein transport</keyword>
<proteinExistence type="inferred from homology"/>
<evidence type="ECO:0000256" key="5">
    <source>
        <dbReference type="ARBA" id="ARBA00022692"/>
    </source>
</evidence>
<dbReference type="EMBL" id="JAEUWV010000001">
    <property type="protein sequence ID" value="MCO6393609.1"/>
    <property type="molecule type" value="Genomic_DNA"/>
</dbReference>
<evidence type="ECO:0000256" key="3">
    <source>
        <dbReference type="ARBA" id="ARBA00022448"/>
    </source>
</evidence>
<dbReference type="Pfam" id="PF02699">
    <property type="entry name" value="YajC"/>
    <property type="match status" value="1"/>
</dbReference>
<comment type="similarity">
    <text evidence="2">Belongs to the YajC family.</text>
</comment>